<evidence type="ECO:0000313" key="2">
    <source>
        <dbReference type="Proteomes" id="UP000032408"/>
    </source>
</evidence>
<gene>
    <name evidence="1" type="ORF">NADRNF5_0805</name>
</gene>
<dbReference type="AlphaFoldDB" id="A0A0D5C133"/>
<evidence type="ECO:0000313" key="1">
    <source>
        <dbReference type="EMBL" id="AJW70499.1"/>
    </source>
</evidence>
<dbReference type="OrthoDB" id="3300at2157"/>
<dbReference type="GeneID" id="24820035"/>
<accession>A0A0D5C133</accession>
<dbReference type="RefSeq" id="WP_048115875.1">
    <property type="nucleotide sequence ID" value="NZ_CP011070.1"/>
</dbReference>
<dbReference type="Proteomes" id="UP000032408">
    <property type="component" value="Chromosome"/>
</dbReference>
<reference evidence="1 2" key="2">
    <citation type="journal article" date="2016" name="ISME J.">
        <title>Physiological and genomic characterization of two novel marine thaumarchaeal strains indicates niche differentiation.</title>
        <authorList>
            <person name="Bayer B."/>
            <person name="Vojvoda J."/>
            <person name="Offre P."/>
            <person name="Alves R.J."/>
            <person name="Elisabeth N.H."/>
            <person name="Garcia J.A."/>
            <person name="Volland J.M."/>
            <person name="Srivastava A."/>
            <person name="Schleper C."/>
            <person name="Herndl G.J."/>
        </authorList>
    </citation>
    <scope>NUCLEOTIDE SEQUENCE [LARGE SCALE GENOMIC DNA]</scope>
    <source>
        <strain evidence="1 2">NF5</strain>
    </source>
</reference>
<name>A0A0D5C133_9ARCH</name>
<proteinExistence type="predicted"/>
<reference evidence="2" key="1">
    <citation type="submission" date="2015-03" db="EMBL/GenBank/DDBJ databases">
        <title>Characterization of two novel Thaumarchaeota isolated from the Northern Adriatic Sea.</title>
        <authorList>
            <person name="Bayer B."/>
            <person name="Vojvoda J."/>
            <person name="Offre P."/>
            <person name="Srivastava A."/>
            <person name="Elisabeth N."/>
            <person name="Garcia J.A.L."/>
            <person name="Schleper C."/>
            <person name="Herndl G.J."/>
        </authorList>
    </citation>
    <scope>NUCLEOTIDE SEQUENCE [LARGE SCALE GENOMIC DNA]</scope>
    <source>
        <strain evidence="2">NF5</strain>
    </source>
</reference>
<dbReference type="EMBL" id="CP011070">
    <property type="protein sequence ID" value="AJW70499.1"/>
    <property type="molecule type" value="Genomic_DNA"/>
</dbReference>
<dbReference type="HOGENOM" id="CLU_2629526_0_0_2"/>
<organism evidence="1 2">
    <name type="scientific">Nitrosopumilus adriaticus</name>
    <dbReference type="NCBI Taxonomy" id="1580092"/>
    <lineage>
        <taxon>Archaea</taxon>
        <taxon>Nitrososphaerota</taxon>
        <taxon>Nitrososphaeria</taxon>
        <taxon>Nitrosopumilales</taxon>
        <taxon>Nitrosopumilaceae</taxon>
        <taxon>Nitrosopumilus</taxon>
    </lineage>
</organism>
<protein>
    <submittedName>
        <fullName evidence="1">Uncharacterized protein</fullName>
    </submittedName>
</protein>
<dbReference type="KEGG" id="nin:NADRNF5_0805"/>
<sequence>MHISYQTDLNSMWDKIDIKSKNKIWDKKWEQEHIQRIVKDLIELKIKAKKDNNPILYNQFRISLIRAHEVQNDILEN</sequence>
<dbReference type="STRING" id="1580092.NADRNF5_0805"/>
<keyword evidence="2" id="KW-1185">Reference proteome</keyword>